<dbReference type="InterPro" id="IPR016193">
    <property type="entry name" value="Cytidine_deaminase-like"/>
</dbReference>
<evidence type="ECO:0000259" key="1">
    <source>
        <dbReference type="PROSITE" id="PS51747"/>
    </source>
</evidence>
<dbReference type="SUPFAM" id="SSF53927">
    <property type="entry name" value="Cytidine deaminase-like"/>
    <property type="match status" value="1"/>
</dbReference>
<dbReference type="Gene3D" id="3.40.140.10">
    <property type="entry name" value="Cytidine Deaminase, domain 2"/>
    <property type="match status" value="1"/>
</dbReference>
<sequence length="144" mass="15729">MDDFMRAAFKEARLGAEEGGVPIGAALVDGDSLVATGRNRRLQDTAPVMHAEINCLYNAGKTIQDFGGMTLYSTLMPCYMCAGAVLQFGITKVVTAESKTANEGFEMMVRHGVEVIDLDLDEAKSLLGEFIRTKPHQWHSHPPK</sequence>
<dbReference type="PANTHER" id="PTHR11079">
    <property type="entry name" value="CYTOSINE DEAMINASE FAMILY MEMBER"/>
    <property type="match status" value="1"/>
</dbReference>
<accession>A0AA35SFJ4</accession>
<proteinExistence type="predicted"/>
<evidence type="ECO:0000313" key="2">
    <source>
        <dbReference type="EMBL" id="CAI8027947.1"/>
    </source>
</evidence>
<dbReference type="Pfam" id="PF00383">
    <property type="entry name" value="dCMP_cyt_deam_1"/>
    <property type="match status" value="1"/>
</dbReference>
<feature type="domain" description="CMP/dCMP-type deaminase" evidence="1">
    <location>
        <begin position="1"/>
        <end position="108"/>
    </location>
</feature>
<comment type="caution">
    <text evidence="2">The sequence shown here is derived from an EMBL/GenBank/DDBJ whole genome shotgun (WGS) entry which is preliminary data.</text>
</comment>
<name>A0AA35SFJ4_GEOBA</name>
<dbReference type="PROSITE" id="PS51747">
    <property type="entry name" value="CYT_DCMP_DEAMINASES_2"/>
    <property type="match status" value="1"/>
</dbReference>
<keyword evidence="3" id="KW-1185">Reference proteome</keyword>
<dbReference type="AlphaFoldDB" id="A0AA35SFJ4"/>
<evidence type="ECO:0000313" key="3">
    <source>
        <dbReference type="Proteomes" id="UP001174909"/>
    </source>
</evidence>
<dbReference type="Proteomes" id="UP001174909">
    <property type="component" value="Unassembled WGS sequence"/>
</dbReference>
<protein>
    <submittedName>
        <fullName evidence="2">Cytosine deaminase</fullName>
    </submittedName>
</protein>
<dbReference type="GO" id="GO:0008835">
    <property type="term" value="F:diaminohydroxyphosphoribosylaminopyrimidine deaminase activity"/>
    <property type="evidence" value="ECO:0007669"/>
    <property type="project" value="TreeGrafter"/>
</dbReference>
<dbReference type="CDD" id="cd01285">
    <property type="entry name" value="nucleoside_deaminase"/>
    <property type="match status" value="1"/>
</dbReference>
<gene>
    <name evidence="2" type="ORF">GBAR_LOCUS15918</name>
</gene>
<dbReference type="EMBL" id="CASHTH010002311">
    <property type="protein sequence ID" value="CAI8027947.1"/>
    <property type="molecule type" value="Genomic_DNA"/>
</dbReference>
<dbReference type="InterPro" id="IPR002125">
    <property type="entry name" value="CMP_dCMP_dom"/>
</dbReference>
<reference evidence="2" key="1">
    <citation type="submission" date="2023-03" db="EMBL/GenBank/DDBJ databases">
        <authorList>
            <person name="Steffen K."/>
            <person name="Cardenas P."/>
        </authorList>
    </citation>
    <scope>NUCLEOTIDE SEQUENCE</scope>
</reference>
<organism evidence="2 3">
    <name type="scientific">Geodia barretti</name>
    <name type="common">Barrett's horny sponge</name>
    <dbReference type="NCBI Taxonomy" id="519541"/>
    <lineage>
        <taxon>Eukaryota</taxon>
        <taxon>Metazoa</taxon>
        <taxon>Porifera</taxon>
        <taxon>Demospongiae</taxon>
        <taxon>Heteroscleromorpha</taxon>
        <taxon>Tetractinellida</taxon>
        <taxon>Astrophorina</taxon>
        <taxon>Geodiidae</taxon>
        <taxon>Geodia</taxon>
    </lineage>
</organism>
<dbReference type="PANTHER" id="PTHR11079:SF190">
    <property type="entry name" value="CYTOSINE DEAMINASE"/>
    <property type="match status" value="1"/>
</dbReference>